<dbReference type="PRINTS" id="PR00503">
    <property type="entry name" value="BROMODOMAIN"/>
</dbReference>
<evidence type="ECO:0000256" key="3">
    <source>
        <dbReference type="SAM" id="MobiDB-lite"/>
    </source>
</evidence>
<dbReference type="CDD" id="cd04369">
    <property type="entry name" value="Bromodomain"/>
    <property type="match status" value="1"/>
</dbReference>
<comment type="caution">
    <text evidence="5">The sequence shown here is derived from an EMBL/GenBank/DDBJ whole genome shotgun (WGS) entry which is preliminary data.</text>
</comment>
<evidence type="ECO:0000256" key="1">
    <source>
        <dbReference type="ARBA" id="ARBA00023117"/>
    </source>
</evidence>
<gene>
    <name evidence="5" type="ORF">PanWU01x14_075500</name>
</gene>
<reference evidence="6" key="1">
    <citation type="submission" date="2016-06" db="EMBL/GenBank/DDBJ databases">
        <title>Parallel loss of symbiosis genes in relatives of nitrogen-fixing non-legume Parasponia.</title>
        <authorList>
            <person name="Van Velzen R."/>
            <person name="Holmer R."/>
            <person name="Bu F."/>
            <person name="Rutten L."/>
            <person name="Van Zeijl A."/>
            <person name="Liu W."/>
            <person name="Santuari L."/>
            <person name="Cao Q."/>
            <person name="Sharma T."/>
            <person name="Shen D."/>
            <person name="Roswanjaya Y."/>
            <person name="Wardhani T."/>
            <person name="Kalhor M.S."/>
            <person name="Jansen J."/>
            <person name="Van den Hoogen J."/>
            <person name="Gungor B."/>
            <person name="Hartog M."/>
            <person name="Hontelez J."/>
            <person name="Verver J."/>
            <person name="Yang W.-C."/>
            <person name="Schijlen E."/>
            <person name="Repin R."/>
            <person name="Schilthuizen M."/>
            <person name="Schranz E."/>
            <person name="Heidstra R."/>
            <person name="Miyata K."/>
            <person name="Fedorova E."/>
            <person name="Kohlen W."/>
            <person name="Bisseling T."/>
            <person name="Smit S."/>
            <person name="Geurts R."/>
        </authorList>
    </citation>
    <scope>NUCLEOTIDE SEQUENCE [LARGE SCALE GENOMIC DNA]</scope>
    <source>
        <strain evidence="6">cv. WU1-14</strain>
    </source>
</reference>
<dbReference type="Pfam" id="PF00439">
    <property type="entry name" value="Bromodomain"/>
    <property type="match status" value="1"/>
</dbReference>
<dbReference type="Gene3D" id="1.20.920.10">
    <property type="entry name" value="Bromodomain-like"/>
    <property type="match status" value="1"/>
</dbReference>
<feature type="compositionally biased region" description="Polar residues" evidence="3">
    <location>
        <begin position="535"/>
        <end position="554"/>
    </location>
</feature>
<dbReference type="PANTHER" id="PTHR22881">
    <property type="entry name" value="BROMODOMAIN CONTAINING PROTEIN"/>
    <property type="match status" value="1"/>
</dbReference>
<feature type="region of interest" description="Disordered" evidence="3">
    <location>
        <begin position="627"/>
        <end position="656"/>
    </location>
</feature>
<feature type="region of interest" description="Disordered" evidence="3">
    <location>
        <begin position="757"/>
        <end position="776"/>
    </location>
</feature>
<feature type="region of interest" description="Disordered" evidence="3">
    <location>
        <begin position="1138"/>
        <end position="1169"/>
    </location>
</feature>
<keyword evidence="1 2" id="KW-0103">Bromodomain</keyword>
<dbReference type="STRING" id="3476.A0A2P5DCU3"/>
<dbReference type="InterPro" id="IPR001487">
    <property type="entry name" value="Bromodomain"/>
</dbReference>
<feature type="compositionally biased region" description="Polar residues" evidence="3">
    <location>
        <begin position="821"/>
        <end position="841"/>
    </location>
</feature>
<dbReference type="Proteomes" id="UP000237105">
    <property type="component" value="Unassembled WGS sequence"/>
</dbReference>
<dbReference type="PROSITE" id="PS50014">
    <property type="entry name" value="BROMODOMAIN_2"/>
    <property type="match status" value="1"/>
</dbReference>
<protein>
    <submittedName>
        <fullName evidence="5">Histone acetylase PCAF</fullName>
    </submittedName>
</protein>
<dbReference type="InterPro" id="IPR051831">
    <property type="entry name" value="Bromodomain_contain_prot"/>
</dbReference>
<dbReference type="PANTHER" id="PTHR22881:SF26">
    <property type="entry name" value="BROMODOMAIN CONTAINING PROTEIN, EXPRESSED"/>
    <property type="match status" value="1"/>
</dbReference>
<feature type="compositionally biased region" description="Polar residues" evidence="3">
    <location>
        <begin position="884"/>
        <end position="908"/>
    </location>
</feature>
<evidence type="ECO:0000256" key="2">
    <source>
        <dbReference type="PROSITE-ProRule" id="PRU00035"/>
    </source>
</evidence>
<dbReference type="EMBL" id="JXTB01000046">
    <property type="protein sequence ID" value="PON71111.1"/>
    <property type="molecule type" value="Genomic_DNA"/>
</dbReference>
<feature type="region of interest" description="Disordered" evidence="3">
    <location>
        <begin position="884"/>
        <end position="910"/>
    </location>
</feature>
<dbReference type="PROSITE" id="PS00633">
    <property type="entry name" value="BROMODOMAIN_1"/>
    <property type="match status" value="1"/>
</dbReference>
<organism evidence="5 6">
    <name type="scientific">Parasponia andersonii</name>
    <name type="common">Sponia andersonii</name>
    <dbReference type="NCBI Taxonomy" id="3476"/>
    <lineage>
        <taxon>Eukaryota</taxon>
        <taxon>Viridiplantae</taxon>
        <taxon>Streptophyta</taxon>
        <taxon>Embryophyta</taxon>
        <taxon>Tracheophyta</taxon>
        <taxon>Spermatophyta</taxon>
        <taxon>Magnoliopsida</taxon>
        <taxon>eudicotyledons</taxon>
        <taxon>Gunneridae</taxon>
        <taxon>Pentapetalae</taxon>
        <taxon>rosids</taxon>
        <taxon>fabids</taxon>
        <taxon>Rosales</taxon>
        <taxon>Cannabaceae</taxon>
        <taxon>Parasponia</taxon>
    </lineage>
</organism>
<sequence>MGASLGGELETGRIARKWLLTVYGGKGLAYLQVSIFVEADTGWTISNQQMGFQKSVAIMSTGEQRRSARISELDARRAQQAKSQNKDKGTCEVAIEDSITGESDLNLKRGRKKVKIRSVQDLDVNTVGNQVGNSCYEDHQSKSAVTSAGTGTALPTGAKLELLLGVLMRRDLYNIFAEPVDPDEVKGYYDTIKEPMDFGTISIKLSGGSYKTLQEFEHDVFLVSRNAMVFNPSNTVYYRQACAIRDLAQKLFDALKTDPENFESVISIMNLGAGRRIRSGAETLNSGSCNQPTSRIASQDCREERSFEKDRCGDNRPCDSFLNNSQSVVSSVYESQKTTKKTKLSSVGYADRLTQFAKDMGSAAQLVSGKKLQRCTAAKAFNHHYQIPNEASGHKGIPNVSSLDFPKNSTSQNLSGKMSISGDKVNVQKALTFDINDTSCTGFVQTGAYGGTNFTTWNNARNNSNRFISNTINNDKNVQKADASCSHSKENPGNRKRKFFEAVTVGENKSYQGGIPNLSTTLNTGRNQDKCISRSNNKGKNFQMAEGTTSNPKQTPIDKFVEAMKEGESKSYQGGCPNFSTTWDTGGMRDNISSSIDKGKNLQMAVAISNPRETPVDRLRKLVETVRKGENKSSQGGIPNSSTAWDTGSNQDDISSSVDKGKILQMAVAASNTKETPVDQLIKFMEAVSKGENKSYQIGIPNFSATCNIGSGRDKFISSFVDKGKNLQMAAATSNCKETPAEKLMKLVEAVRKGENKSYQGGIPSSSPTWNTGSSQEKFISNSDDKGKNLQMAVATSNCKETPSEQLMKLVEAVRKGENKSYQGRIPSSSTTWNTGSSQEKFISDSDDKGKNLQMAVATSNCKETPADELMKFVEAVRKGENKSYQGGIPNSSTTWNTGSSQDTFISSTDDKGKNLQMAAATSNCKETPVEQLVELVEAVRKGENRSQDKFISSSDDEGKNLQMAEATSNCNVTDQLMKLVEAVRKGQNMSYQCGIPNFPATWNRDSNQEEFFSSSIDKGKNLQMAEATCSSPKKTPVDPRIGFFESMKEEATALKKDLRDQGIQSSNSAPGLSGAGNSYFFSAENGQSKQSVLSATNEGKNVPMVALDPASILENVANIIGKTVQSLRAAAAVSKEHVANQGTESTPSSTPLPVGGNSYSPAPLNTGSNPGQSIPTALFRGVNVQIPGRNLGSFIPTAMINGSNVQIPGINPGNFIPTPMNRGMNVQRSGMTSSCPMMQGTLPARRRGVPPCAPQQRFPPPITGSSWTQACPIPGSDVNFPGGGLNRLQVVGNANYGGPFLWPGQTWIPRRPMQSQPLPIFASSMQMLPRPPQVNFAGQIPFPLWRGQGTTAAANGQVIVNSSAMNMRYPNRDPRQNLSTGVPQHDNHRKNP</sequence>
<dbReference type="SUPFAM" id="SSF47370">
    <property type="entry name" value="Bromodomain"/>
    <property type="match status" value="1"/>
</dbReference>
<name>A0A2P5DCU3_PARAD</name>
<proteinExistence type="predicted"/>
<feature type="compositionally biased region" description="Polar residues" evidence="3">
    <location>
        <begin position="1141"/>
        <end position="1169"/>
    </location>
</feature>
<dbReference type="InterPro" id="IPR018359">
    <property type="entry name" value="Bromodomain_CS"/>
</dbReference>
<dbReference type="InterPro" id="IPR036427">
    <property type="entry name" value="Bromodomain-like_sf"/>
</dbReference>
<evidence type="ECO:0000313" key="6">
    <source>
        <dbReference type="Proteomes" id="UP000237105"/>
    </source>
</evidence>
<feature type="region of interest" description="Disordered" evidence="3">
    <location>
        <begin position="535"/>
        <end position="555"/>
    </location>
</feature>
<feature type="region of interest" description="Disordered" evidence="3">
    <location>
        <begin position="1368"/>
        <end position="1393"/>
    </location>
</feature>
<feature type="region of interest" description="Disordered" evidence="3">
    <location>
        <begin position="821"/>
        <end position="847"/>
    </location>
</feature>
<feature type="compositionally biased region" description="Polar residues" evidence="3">
    <location>
        <begin position="632"/>
        <end position="656"/>
    </location>
</feature>
<evidence type="ECO:0000313" key="5">
    <source>
        <dbReference type="EMBL" id="PON71111.1"/>
    </source>
</evidence>
<evidence type="ECO:0000259" key="4">
    <source>
        <dbReference type="PROSITE" id="PS50014"/>
    </source>
</evidence>
<accession>A0A2P5DCU3</accession>
<dbReference type="OrthoDB" id="1155210at2759"/>
<keyword evidence="6" id="KW-1185">Reference proteome</keyword>
<dbReference type="SMART" id="SM00297">
    <property type="entry name" value="BROMO"/>
    <property type="match status" value="1"/>
</dbReference>
<feature type="domain" description="Bromo" evidence="4">
    <location>
        <begin position="168"/>
        <end position="238"/>
    </location>
</feature>